<evidence type="ECO:0000313" key="6">
    <source>
        <dbReference type="Proteomes" id="UP000198648"/>
    </source>
</evidence>
<accession>A0A1H9ABS4</accession>
<dbReference type="PROSITE" id="PS52004">
    <property type="entry name" value="KS3_2"/>
    <property type="match status" value="1"/>
</dbReference>
<dbReference type="OrthoDB" id="1141849at2"/>
<gene>
    <name evidence="5" type="ORF">SAMN05444005_10270</name>
</gene>
<dbReference type="PANTHER" id="PTHR11712:SF336">
    <property type="entry name" value="3-OXOACYL-[ACYL-CARRIER-PROTEIN] SYNTHASE, MITOCHONDRIAL"/>
    <property type="match status" value="1"/>
</dbReference>
<reference evidence="5 6" key="1">
    <citation type="submission" date="2016-10" db="EMBL/GenBank/DDBJ databases">
        <authorList>
            <person name="de Groot N.N."/>
        </authorList>
    </citation>
    <scope>NUCLEOTIDE SEQUENCE [LARGE SCALE GENOMIC DNA]</scope>
    <source>
        <strain evidence="5 6">DSM 27078</strain>
    </source>
</reference>
<dbReference type="Pfam" id="PF00109">
    <property type="entry name" value="ketoacyl-synt"/>
    <property type="match status" value="1"/>
</dbReference>
<dbReference type="InterPro" id="IPR016039">
    <property type="entry name" value="Thiolase-like"/>
</dbReference>
<dbReference type="Proteomes" id="UP000198648">
    <property type="component" value="Unassembled WGS sequence"/>
</dbReference>
<dbReference type="InterPro" id="IPR020841">
    <property type="entry name" value="PKS_Beta-ketoAc_synthase_dom"/>
</dbReference>
<feature type="domain" description="Ketosynthase family 3 (KS3)" evidence="4">
    <location>
        <begin position="3"/>
        <end position="382"/>
    </location>
</feature>
<evidence type="ECO:0000256" key="1">
    <source>
        <dbReference type="ARBA" id="ARBA00008467"/>
    </source>
</evidence>
<dbReference type="InterPro" id="IPR000794">
    <property type="entry name" value="Beta-ketoacyl_synthase"/>
</dbReference>
<dbReference type="SMART" id="SM00825">
    <property type="entry name" value="PKS_KS"/>
    <property type="match status" value="1"/>
</dbReference>
<protein>
    <submittedName>
        <fullName evidence="5">3-oxoacyl-(Acyl-carrier-protein) synthase</fullName>
    </submittedName>
</protein>
<keyword evidence="6" id="KW-1185">Reference proteome</keyword>
<dbReference type="PANTHER" id="PTHR11712">
    <property type="entry name" value="POLYKETIDE SYNTHASE-RELATED"/>
    <property type="match status" value="1"/>
</dbReference>
<dbReference type="RefSeq" id="WP_091465800.1">
    <property type="nucleotide sequence ID" value="NZ_FOEI01000002.1"/>
</dbReference>
<dbReference type="InterPro" id="IPR014030">
    <property type="entry name" value="Ketoacyl_synth_N"/>
</dbReference>
<proteinExistence type="inferred from homology"/>
<dbReference type="GO" id="GO:0006633">
    <property type="term" value="P:fatty acid biosynthetic process"/>
    <property type="evidence" value="ECO:0007669"/>
    <property type="project" value="TreeGrafter"/>
</dbReference>
<name>A0A1H9ABS4_9FLAO</name>
<comment type="similarity">
    <text evidence="1 3">Belongs to the thiolase-like superfamily. Beta-ketoacyl-ACP synthases family.</text>
</comment>
<dbReference type="GO" id="GO:0004315">
    <property type="term" value="F:3-oxoacyl-[acyl-carrier-protein] synthase activity"/>
    <property type="evidence" value="ECO:0007669"/>
    <property type="project" value="TreeGrafter"/>
</dbReference>
<dbReference type="SUPFAM" id="SSF53901">
    <property type="entry name" value="Thiolase-like"/>
    <property type="match status" value="1"/>
</dbReference>
<evidence type="ECO:0000259" key="4">
    <source>
        <dbReference type="PROSITE" id="PS52004"/>
    </source>
</evidence>
<evidence type="ECO:0000256" key="2">
    <source>
        <dbReference type="ARBA" id="ARBA00022679"/>
    </source>
</evidence>
<dbReference type="EMBL" id="FOEI01000002">
    <property type="protein sequence ID" value="SEP74196.1"/>
    <property type="molecule type" value="Genomic_DNA"/>
</dbReference>
<dbReference type="Pfam" id="PF02801">
    <property type="entry name" value="Ketoacyl-synt_C"/>
    <property type="match status" value="1"/>
</dbReference>
<organism evidence="5 6">
    <name type="scientific">Flavobacterium urocaniciphilum</name>
    <dbReference type="NCBI Taxonomy" id="1299341"/>
    <lineage>
        <taxon>Bacteria</taxon>
        <taxon>Pseudomonadati</taxon>
        <taxon>Bacteroidota</taxon>
        <taxon>Flavobacteriia</taxon>
        <taxon>Flavobacteriales</taxon>
        <taxon>Flavobacteriaceae</taxon>
        <taxon>Flavobacterium</taxon>
    </lineage>
</organism>
<dbReference type="STRING" id="1299341.SAMN05444005_10270"/>
<dbReference type="InterPro" id="IPR014031">
    <property type="entry name" value="Ketoacyl_synth_C"/>
</dbReference>
<dbReference type="Gene3D" id="3.40.47.10">
    <property type="match status" value="2"/>
</dbReference>
<sequence>MLKQPVFINSIASISALGSSADEIWTNYLHDQALFQKMDANEKSYWVSKFAEKENGLLNEIIASDSKYKHLDKSVLMAILVARKCFKESGFSNENVGINFGSSRGATALFEKHHSDFINEGSVSTFASPSTTLGNISSWVSHDLLTNGPEISHSITCSTGLHALLNGIAWLQSGMSNQFLVGASEAPLTPFTLSQLSALKVYSNEENEKACRSLDFSKTSNTMVLGEAASCMSISLASENALAKIIGIGYATEILSSGTSISTDAVCFQKSMKMALGQTDLNDVDAIVMHAPGTIQGDNTEMEAIKAIFNRDLPMLTSNKWKVGHTFASSGMLSLELAILMLQHQKFINSPFYTNLKSNKLQKILVNAVGFGGNAVSILLEK</sequence>
<keyword evidence="2 3" id="KW-0808">Transferase</keyword>
<evidence type="ECO:0000256" key="3">
    <source>
        <dbReference type="RuleBase" id="RU003694"/>
    </source>
</evidence>
<evidence type="ECO:0000313" key="5">
    <source>
        <dbReference type="EMBL" id="SEP74196.1"/>
    </source>
</evidence>
<dbReference type="AlphaFoldDB" id="A0A1H9ABS4"/>